<dbReference type="PANTHER" id="PTHR43537">
    <property type="entry name" value="TRANSCRIPTIONAL REGULATOR, GNTR FAMILY"/>
    <property type="match status" value="1"/>
</dbReference>
<keyword evidence="3" id="KW-0804">Transcription</keyword>
<protein>
    <submittedName>
        <fullName evidence="5">DNA-binding GntR family transcriptional regulator</fullName>
    </submittedName>
</protein>
<keyword evidence="6" id="KW-1185">Reference proteome</keyword>
<sequence>MKDNSVYKRSYNTCLDFIRGHKPGALLGSEPALAQQLEVSRTTVRAILASLDSAGILRVEGREKRILRHPADGEYFPDPETETSSELIERKFKDWILRGDLKPGGTINSLELARQFNVSTSGIREYLNRFSRFGLIEKRPNSSWVFQGFTKSFALELSDIRELFELQSISLFADTVRTEEGYRQLIELKSDHHDLLSRLETDFHAFSALDETFHRTINDASQNRFIREFYDVISLIFHYHFQWNKVDERERNEVAIHEHLEIIEGLERGDKRQTQKAVKRHLDSARKTLLRSIRDSE</sequence>
<dbReference type="InterPro" id="IPR036388">
    <property type="entry name" value="WH-like_DNA-bd_sf"/>
</dbReference>
<evidence type="ECO:0000313" key="6">
    <source>
        <dbReference type="Proteomes" id="UP001549143"/>
    </source>
</evidence>
<organism evidence="5 6">
    <name type="scientific">Aquamicrobium ahrensii</name>
    <dbReference type="NCBI Taxonomy" id="469551"/>
    <lineage>
        <taxon>Bacteria</taxon>
        <taxon>Pseudomonadati</taxon>
        <taxon>Pseudomonadota</taxon>
        <taxon>Alphaproteobacteria</taxon>
        <taxon>Hyphomicrobiales</taxon>
        <taxon>Phyllobacteriaceae</taxon>
        <taxon>Aquamicrobium</taxon>
    </lineage>
</organism>
<evidence type="ECO:0000256" key="3">
    <source>
        <dbReference type="ARBA" id="ARBA00023163"/>
    </source>
</evidence>
<dbReference type="InterPro" id="IPR011711">
    <property type="entry name" value="GntR_C"/>
</dbReference>
<dbReference type="PROSITE" id="PS50949">
    <property type="entry name" value="HTH_GNTR"/>
    <property type="match status" value="1"/>
</dbReference>
<dbReference type="SUPFAM" id="SSF46785">
    <property type="entry name" value="Winged helix' DNA-binding domain"/>
    <property type="match status" value="2"/>
</dbReference>
<dbReference type="EMBL" id="JBEPMN010000017">
    <property type="protein sequence ID" value="MET3662969.1"/>
    <property type="molecule type" value="Genomic_DNA"/>
</dbReference>
<name>A0ABV2KPG9_9HYPH</name>
<dbReference type="Proteomes" id="UP001549143">
    <property type="component" value="Unassembled WGS sequence"/>
</dbReference>
<dbReference type="PRINTS" id="PR00035">
    <property type="entry name" value="HTHGNTR"/>
</dbReference>
<keyword evidence="2 5" id="KW-0238">DNA-binding</keyword>
<dbReference type="Pfam" id="PF07729">
    <property type="entry name" value="FCD"/>
    <property type="match status" value="1"/>
</dbReference>
<reference evidence="5 6" key="1">
    <citation type="submission" date="2024-06" db="EMBL/GenBank/DDBJ databases">
        <title>Genomic Encyclopedia of Type Strains, Phase IV (KMG-IV): sequencing the most valuable type-strain genomes for metagenomic binning, comparative biology and taxonomic classification.</title>
        <authorList>
            <person name="Goeker M."/>
        </authorList>
    </citation>
    <scope>NUCLEOTIDE SEQUENCE [LARGE SCALE GENOMIC DNA]</scope>
    <source>
        <strain evidence="5 6">DSM 19730</strain>
    </source>
</reference>
<dbReference type="Pfam" id="PF00392">
    <property type="entry name" value="GntR"/>
    <property type="match status" value="2"/>
</dbReference>
<dbReference type="SUPFAM" id="SSF48008">
    <property type="entry name" value="GntR ligand-binding domain-like"/>
    <property type="match status" value="1"/>
</dbReference>
<feature type="domain" description="HTH gntR-type" evidence="4">
    <location>
        <begin position="82"/>
        <end position="149"/>
    </location>
</feature>
<evidence type="ECO:0000256" key="2">
    <source>
        <dbReference type="ARBA" id="ARBA00023125"/>
    </source>
</evidence>
<keyword evidence="1" id="KW-0805">Transcription regulation</keyword>
<dbReference type="SMART" id="SM00345">
    <property type="entry name" value="HTH_GNTR"/>
    <property type="match status" value="2"/>
</dbReference>
<comment type="caution">
    <text evidence="5">The sequence shown here is derived from an EMBL/GenBank/DDBJ whole genome shotgun (WGS) entry which is preliminary data.</text>
</comment>
<proteinExistence type="predicted"/>
<dbReference type="SMART" id="SM00895">
    <property type="entry name" value="FCD"/>
    <property type="match status" value="1"/>
</dbReference>
<dbReference type="Gene3D" id="1.10.10.10">
    <property type="entry name" value="Winged helix-like DNA-binding domain superfamily/Winged helix DNA-binding domain"/>
    <property type="match status" value="2"/>
</dbReference>
<dbReference type="InterPro" id="IPR036390">
    <property type="entry name" value="WH_DNA-bd_sf"/>
</dbReference>
<dbReference type="InterPro" id="IPR000524">
    <property type="entry name" value="Tscrpt_reg_HTH_GntR"/>
</dbReference>
<dbReference type="RefSeq" id="WP_354152805.1">
    <property type="nucleotide sequence ID" value="NZ_JBEPMN010000017.1"/>
</dbReference>
<accession>A0ABV2KPG9</accession>
<evidence type="ECO:0000259" key="4">
    <source>
        <dbReference type="PROSITE" id="PS50949"/>
    </source>
</evidence>
<dbReference type="InterPro" id="IPR008920">
    <property type="entry name" value="TF_FadR/GntR_C"/>
</dbReference>
<dbReference type="Gene3D" id="1.20.120.530">
    <property type="entry name" value="GntR ligand-binding domain-like"/>
    <property type="match status" value="1"/>
</dbReference>
<dbReference type="PANTHER" id="PTHR43537:SF51">
    <property type="entry name" value="HTH-TYPE TRANSCRIPTIONAL REGULATOR LGOR-RELATED"/>
    <property type="match status" value="1"/>
</dbReference>
<gene>
    <name evidence="5" type="ORF">ABID44_003322</name>
</gene>
<evidence type="ECO:0000256" key="1">
    <source>
        <dbReference type="ARBA" id="ARBA00023015"/>
    </source>
</evidence>
<evidence type="ECO:0000313" key="5">
    <source>
        <dbReference type="EMBL" id="MET3662969.1"/>
    </source>
</evidence>
<dbReference type="GO" id="GO:0003677">
    <property type="term" value="F:DNA binding"/>
    <property type="evidence" value="ECO:0007669"/>
    <property type="project" value="UniProtKB-KW"/>
</dbReference>